<reference evidence="2 4" key="2">
    <citation type="submission" date="2015-06" db="EMBL/GenBank/DDBJ databases">
        <title>Genome sequencing project of Bacillus galactosidilyticus PL133.</title>
        <authorList>
            <person name="Gaiero J."/>
            <person name="Nicol R."/>
            <person name="Habash M."/>
        </authorList>
    </citation>
    <scope>NUCLEOTIDE SEQUENCE [LARGE SCALE GENOMIC DNA]</scope>
    <source>
        <strain evidence="2 4">PL133</strain>
    </source>
</reference>
<accession>A0A0Q9Y5L3</accession>
<dbReference type="Proteomes" id="UP000077881">
    <property type="component" value="Unassembled WGS sequence"/>
</dbReference>
<feature type="transmembrane region" description="Helical" evidence="1">
    <location>
        <begin position="6"/>
        <end position="27"/>
    </location>
</feature>
<gene>
    <name evidence="3" type="ORF">ABB05_20235</name>
    <name evidence="2" type="ORF">ACA29_04905</name>
</gene>
<evidence type="ECO:0000313" key="5">
    <source>
        <dbReference type="Proteomes" id="UP000077881"/>
    </source>
</evidence>
<organism evidence="2 4">
    <name type="scientific">Lederbergia galactosidilytica</name>
    <dbReference type="NCBI Taxonomy" id="217031"/>
    <lineage>
        <taxon>Bacteria</taxon>
        <taxon>Bacillati</taxon>
        <taxon>Bacillota</taxon>
        <taxon>Bacilli</taxon>
        <taxon>Bacillales</taxon>
        <taxon>Bacillaceae</taxon>
        <taxon>Lederbergia</taxon>
    </lineage>
</organism>
<dbReference type="Proteomes" id="UP000053881">
    <property type="component" value="Unassembled WGS sequence"/>
</dbReference>
<comment type="caution">
    <text evidence="2">The sequence shown here is derived from an EMBL/GenBank/DDBJ whole genome shotgun (WGS) entry which is preliminary data.</text>
</comment>
<name>A0A0Q9Y5L3_9BACI</name>
<dbReference type="AlphaFoldDB" id="A0A0Q9Y5L3"/>
<dbReference type="PATRIC" id="fig|217031.4.peg.1654"/>
<evidence type="ECO:0000313" key="3">
    <source>
        <dbReference type="EMBL" id="OAK67464.1"/>
    </source>
</evidence>
<keyword evidence="5" id="KW-1185">Reference proteome</keyword>
<proteinExistence type="predicted"/>
<dbReference type="OrthoDB" id="2943942at2"/>
<protein>
    <submittedName>
        <fullName evidence="2">Uncharacterized protein</fullName>
    </submittedName>
</protein>
<evidence type="ECO:0000313" key="4">
    <source>
        <dbReference type="Proteomes" id="UP000053881"/>
    </source>
</evidence>
<evidence type="ECO:0000256" key="1">
    <source>
        <dbReference type="SAM" id="Phobius"/>
    </source>
</evidence>
<dbReference type="RefSeq" id="WP_057985696.1">
    <property type="nucleotide sequence ID" value="NZ_JAGGKH010000024.1"/>
</dbReference>
<evidence type="ECO:0000313" key="2">
    <source>
        <dbReference type="EMBL" id="KRG16245.1"/>
    </source>
</evidence>
<keyword evidence="1" id="KW-1133">Transmembrane helix</keyword>
<sequence>MKINRSVFFTIVLILMLVIIFLLYLLISRPIGSVKLYEDLNTATEYKDIEKLIDDEYIDHFSETDFKLLRDIMDKDSPNGINEYSIFEYNDKWILIKKSPGTENNILNIKVLDEDEIKSLSQFLN</sequence>
<dbReference type="EMBL" id="LGPB01000039">
    <property type="protein sequence ID" value="KRG16245.1"/>
    <property type="molecule type" value="Genomic_DNA"/>
</dbReference>
<keyword evidence="1" id="KW-0472">Membrane</keyword>
<reference evidence="3 5" key="1">
    <citation type="submission" date="2015-05" db="EMBL/GenBank/DDBJ databases">
        <title>Comparison of genome.</title>
        <authorList>
            <person name="Zheng Z."/>
            <person name="Sun M."/>
        </authorList>
    </citation>
    <scope>NUCLEOTIDE SEQUENCE [LARGE SCALE GENOMIC DNA]</scope>
    <source>
        <strain evidence="3 5">G25-74</strain>
    </source>
</reference>
<dbReference type="EMBL" id="LDJR01000060">
    <property type="protein sequence ID" value="OAK67464.1"/>
    <property type="molecule type" value="Genomic_DNA"/>
</dbReference>
<keyword evidence="1" id="KW-0812">Transmembrane</keyword>